<accession>A0A6P1LBZ0</accession>
<dbReference type="PANTHER" id="PTHR43170">
    <property type="entry name" value="GMP REDUCTASE"/>
    <property type="match status" value="1"/>
</dbReference>
<dbReference type="EC" id="1.7.1.7" evidence="1"/>
<keyword evidence="4 6" id="KW-0560">Oxidoreductase</keyword>
<dbReference type="SMART" id="SM01240">
    <property type="entry name" value="IMPDH"/>
    <property type="match status" value="1"/>
</dbReference>
<evidence type="ECO:0000313" key="6">
    <source>
        <dbReference type="EMBL" id="QHG89916.1"/>
    </source>
</evidence>
<organism evidence="6 7">
    <name type="scientific">Malacoplasma iowae 695</name>
    <dbReference type="NCBI Taxonomy" id="1048830"/>
    <lineage>
        <taxon>Bacteria</taxon>
        <taxon>Bacillati</taxon>
        <taxon>Mycoplasmatota</taxon>
        <taxon>Mycoplasmoidales</taxon>
        <taxon>Mycoplasmoidaceae</taxon>
        <taxon>Malacoplasma</taxon>
    </lineage>
</organism>
<dbReference type="Gene3D" id="3.20.20.70">
    <property type="entry name" value="Aldolase class I"/>
    <property type="match status" value="1"/>
</dbReference>
<dbReference type="InterPro" id="IPR050139">
    <property type="entry name" value="GMP_reductase"/>
</dbReference>
<evidence type="ECO:0000256" key="4">
    <source>
        <dbReference type="ARBA" id="ARBA00023002"/>
    </source>
</evidence>
<dbReference type="EMBL" id="CP033512">
    <property type="protein sequence ID" value="QHG89916.1"/>
    <property type="molecule type" value="Genomic_DNA"/>
</dbReference>
<dbReference type="GeneID" id="96867226"/>
<dbReference type="Proteomes" id="UP000464283">
    <property type="component" value="Chromosome"/>
</dbReference>
<protein>
    <recommendedName>
        <fullName evidence="2">GMP reductase</fullName>
        <ecNumber evidence="1">1.7.1.7</ecNumber>
    </recommendedName>
</protein>
<evidence type="ECO:0000256" key="1">
    <source>
        <dbReference type="ARBA" id="ARBA00012678"/>
    </source>
</evidence>
<dbReference type="InterPro" id="IPR013785">
    <property type="entry name" value="Aldolase_TIM"/>
</dbReference>
<gene>
    <name evidence="6" type="ORF">EER00_03415</name>
</gene>
<dbReference type="RefSeq" id="WP_129692721.1">
    <property type="nucleotide sequence ID" value="NZ_CP033512.2"/>
</dbReference>
<dbReference type="SUPFAM" id="SSF51412">
    <property type="entry name" value="Inosine monophosphate dehydrogenase (IMPDH)"/>
    <property type="match status" value="1"/>
</dbReference>
<dbReference type="InterPro" id="IPR001093">
    <property type="entry name" value="IMP_DH_GMPRt"/>
</dbReference>
<evidence type="ECO:0000313" key="7">
    <source>
        <dbReference type="Proteomes" id="UP000464283"/>
    </source>
</evidence>
<evidence type="ECO:0000256" key="2">
    <source>
        <dbReference type="ARBA" id="ARBA00015800"/>
    </source>
</evidence>
<sequence>MSKNDLLFSIQEVCIYPKAVTNIRTRSQCNPFINGKLPLFTAPMSSVVDEKTYQYFEENKINVIMPRSVPFENRIKFIDKCFVAMGLGETEEYVKKNLSYLKTLEKIYICIDIANGHMKKMQDVIRYLKLEFGNKVVVMCGNIANPETYRYLSESGADYIRVGIGGGSGCLTASNTGIFYPMGSLIVECKKIQMKMYESYKINFTKKPAKIVADGGMKNYDYIIKSLFLGADYVMCGRLFSQCWESPGEIWYKNKNDQDVFTSWNLLGDHSVDKSNLEFRPDIYDYKKIFYGMSTKKAQQEIAIANNEKVSFKTSEGLIKEIPIIHRISGWVENFVSYLTLAMSYTDCWDLTDVKNFNDYRLMTHAAQESYNR</sequence>
<evidence type="ECO:0000256" key="3">
    <source>
        <dbReference type="ARBA" id="ARBA00022857"/>
    </source>
</evidence>
<keyword evidence="3" id="KW-0521">NADP</keyword>
<dbReference type="KEGG" id="miw:EER00_03415"/>
<dbReference type="AlphaFoldDB" id="A0A6P1LBZ0"/>
<name>A0A6P1LBZ0_MALIO</name>
<feature type="domain" description="IMP dehydrogenase/GMP reductase" evidence="5">
    <location>
        <begin position="81"/>
        <end position="255"/>
    </location>
</feature>
<proteinExistence type="predicted"/>
<reference evidence="7" key="1">
    <citation type="submission" date="2018-11" db="EMBL/GenBank/DDBJ databases">
        <title>The first complete genome sequence of Mycoplasma iowae strain 695.</title>
        <authorList>
            <person name="Ghanem M."/>
            <person name="El-Gazzar M."/>
        </authorList>
    </citation>
    <scope>NUCLEOTIDE SEQUENCE [LARGE SCALE GENOMIC DNA]</scope>
    <source>
        <strain evidence="7">695</strain>
    </source>
</reference>
<dbReference type="GO" id="GO:0003920">
    <property type="term" value="F:GMP reductase activity"/>
    <property type="evidence" value="ECO:0007669"/>
    <property type="project" value="UniProtKB-EC"/>
</dbReference>
<dbReference type="PANTHER" id="PTHR43170:SF5">
    <property type="entry name" value="GMP REDUCTASE"/>
    <property type="match status" value="1"/>
</dbReference>
<dbReference type="Pfam" id="PF00478">
    <property type="entry name" value="IMPDH"/>
    <property type="match status" value="1"/>
</dbReference>
<dbReference type="GO" id="GO:0005829">
    <property type="term" value="C:cytosol"/>
    <property type="evidence" value="ECO:0007669"/>
    <property type="project" value="TreeGrafter"/>
</dbReference>
<evidence type="ECO:0000259" key="5">
    <source>
        <dbReference type="Pfam" id="PF00478"/>
    </source>
</evidence>